<keyword evidence="1" id="KW-0472">Membrane</keyword>
<evidence type="ECO:0000256" key="1">
    <source>
        <dbReference type="SAM" id="Phobius"/>
    </source>
</evidence>
<gene>
    <name evidence="2" type="ORF">DFP89_11342</name>
</gene>
<keyword evidence="3" id="KW-1185">Reference proteome</keyword>
<keyword evidence="1" id="KW-0812">Transmembrane</keyword>
<feature type="transmembrane region" description="Helical" evidence="1">
    <location>
        <begin position="113"/>
        <end position="131"/>
    </location>
</feature>
<reference evidence="2 3" key="1">
    <citation type="submission" date="2018-07" db="EMBL/GenBank/DDBJ databases">
        <title>Genomic Encyclopedia of Type Strains, Phase III (KMG-III): the genomes of soil and plant-associated and newly described type strains.</title>
        <authorList>
            <person name="Whitman W."/>
        </authorList>
    </citation>
    <scope>NUCLEOTIDE SEQUENCE [LARGE SCALE GENOMIC DNA]</scope>
    <source>
        <strain evidence="2 3">CECT 8525</strain>
    </source>
</reference>
<dbReference type="Proteomes" id="UP000253345">
    <property type="component" value="Unassembled WGS sequence"/>
</dbReference>
<dbReference type="OrthoDB" id="269771at2"/>
<proteinExistence type="predicted"/>
<protein>
    <submittedName>
        <fullName evidence="2">Uncharacterized protein</fullName>
    </submittedName>
</protein>
<dbReference type="RefSeq" id="WP_114349751.1">
    <property type="nucleotide sequence ID" value="NZ_QPJL01000013.1"/>
</dbReference>
<feature type="transmembrane region" description="Helical" evidence="1">
    <location>
        <begin position="143"/>
        <end position="161"/>
    </location>
</feature>
<dbReference type="AlphaFoldDB" id="A0A368YPC2"/>
<sequence length="232" mass="25574">MTGNDPLHPAFTLAAMLAATLMFLGVDLALHESVAVIFKEGHTIELMSAALLAFAAGLWWVTGADDMRGRQWHIPVILTLMTLRELDFDKRFTSEGVLQLRLYSGPSSLWEKLLGLAVIALILVCGWRLLTITMPRWWAGLRAGLPASWLAGLAALLVVVAKSLDGLDRKLADFGVILAPEYGTLAGRGEELLELAAFMMLVQALVYFLRCRRITAIRLVPAPYAAFLPHWH</sequence>
<dbReference type="EMBL" id="QPJL01000013">
    <property type="protein sequence ID" value="RCW82082.1"/>
    <property type="molecule type" value="Genomic_DNA"/>
</dbReference>
<organism evidence="2 3">
    <name type="scientific">Paracoccus lutimaris</name>
    <dbReference type="NCBI Taxonomy" id="1490030"/>
    <lineage>
        <taxon>Bacteria</taxon>
        <taxon>Pseudomonadati</taxon>
        <taxon>Pseudomonadota</taxon>
        <taxon>Alphaproteobacteria</taxon>
        <taxon>Rhodobacterales</taxon>
        <taxon>Paracoccaceae</taxon>
        <taxon>Paracoccus</taxon>
    </lineage>
</organism>
<feature type="transmembrane region" description="Helical" evidence="1">
    <location>
        <begin position="6"/>
        <end position="30"/>
    </location>
</feature>
<feature type="transmembrane region" description="Helical" evidence="1">
    <location>
        <begin position="192"/>
        <end position="209"/>
    </location>
</feature>
<comment type="caution">
    <text evidence="2">The sequence shown here is derived from an EMBL/GenBank/DDBJ whole genome shotgun (WGS) entry which is preliminary data.</text>
</comment>
<accession>A0A368YPC2</accession>
<feature type="transmembrane region" description="Helical" evidence="1">
    <location>
        <begin position="42"/>
        <end position="62"/>
    </location>
</feature>
<evidence type="ECO:0000313" key="2">
    <source>
        <dbReference type="EMBL" id="RCW82082.1"/>
    </source>
</evidence>
<keyword evidence="1" id="KW-1133">Transmembrane helix</keyword>
<name>A0A368YPC2_9RHOB</name>
<evidence type="ECO:0000313" key="3">
    <source>
        <dbReference type="Proteomes" id="UP000253345"/>
    </source>
</evidence>